<organism evidence="1 2">
    <name type="scientific">Plakobranchus ocellatus</name>
    <dbReference type="NCBI Taxonomy" id="259542"/>
    <lineage>
        <taxon>Eukaryota</taxon>
        <taxon>Metazoa</taxon>
        <taxon>Spiralia</taxon>
        <taxon>Lophotrochozoa</taxon>
        <taxon>Mollusca</taxon>
        <taxon>Gastropoda</taxon>
        <taxon>Heterobranchia</taxon>
        <taxon>Euthyneura</taxon>
        <taxon>Panpulmonata</taxon>
        <taxon>Sacoglossa</taxon>
        <taxon>Placobranchoidea</taxon>
        <taxon>Plakobranchidae</taxon>
        <taxon>Plakobranchus</taxon>
    </lineage>
</organism>
<evidence type="ECO:0000313" key="2">
    <source>
        <dbReference type="Proteomes" id="UP000735302"/>
    </source>
</evidence>
<accession>A0AAV4AGF8</accession>
<reference evidence="1 2" key="1">
    <citation type="journal article" date="2021" name="Elife">
        <title>Chloroplast acquisition without the gene transfer in kleptoplastic sea slugs, Plakobranchus ocellatus.</title>
        <authorList>
            <person name="Maeda T."/>
            <person name="Takahashi S."/>
            <person name="Yoshida T."/>
            <person name="Shimamura S."/>
            <person name="Takaki Y."/>
            <person name="Nagai Y."/>
            <person name="Toyoda A."/>
            <person name="Suzuki Y."/>
            <person name="Arimoto A."/>
            <person name="Ishii H."/>
            <person name="Satoh N."/>
            <person name="Nishiyama T."/>
            <person name="Hasebe M."/>
            <person name="Maruyama T."/>
            <person name="Minagawa J."/>
            <person name="Obokata J."/>
            <person name="Shigenobu S."/>
        </authorList>
    </citation>
    <scope>NUCLEOTIDE SEQUENCE [LARGE SCALE GENOMIC DNA]</scope>
</reference>
<comment type="caution">
    <text evidence="1">The sequence shown here is derived from an EMBL/GenBank/DDBJ whole genome shotgun (WGS) entry which is preliminary data.</text>
</comment>
<keyword evidence="2" id="KW-1185">Reference proteome</keyword>
<dbReference type="Proteomes" id="UP000735302">
    <property type="component" value="Unassembled WGS sequence"/>
</dbReference>
<dbReference type="EMBL" id="BLXT01003751">
    <property type="protein sequence ID" value="GFO05716.1"/>
    <property type="molecule type" value="Genomic_DNA"/>
</dbReference>
<evidence type="ECO:0000313" key="1">
    <source>
        <dbReference type="EMBL" id="GFO05716.1"/>
    </source>
</evidence>
<dbReference type="AlphaFoldDB" id="A0AAV4AGF8"/>
<protein>
    <submittedName>
        <fullName evidence="1">Uncharacterized protein</fullName>
    </submittedName>
</protein>
<proteinExistence type="predicted"/>
<name>A0AAV4AGF8_9GAST</name>
<sequence>MGRPILRKELVARTDPDVIKDIIANSHEYVGEVLLVVKFVGNGIHRPFVIFTARKGKVVVFEAAVDGAAHVKSRDELAFGFT</sequence>
<gene>
    <name evidence="1" type="ORF">PoB_003222100</name>
</gene>